<accession>A0A1I6BSB2</accession>
<evidence type="ECO:0008006" key="5">
    <source>
        <dbReference type="Google" id="ProtNLM"/>
    </source>
</evidence>
<proteinExistence type="predicted"/>
<evidence type="ECO:0000256" key="2">
    <source>
        <dbReference type="SAM" id="SignalP"/>
    </source>
</evidence>
<dbReference type="Proteomes" id="UP000182762">
    <property type="component" value="Unassembled WGS sequence"/>
</dbReference>
<keyword evidence="4" id="KW-1185">Reference proteome</keyword>
<dbReference type="EMBL" id="FOXX01000013">
    <property type="protein sequence ID" value="SFQ83811.1"/>
    <property type="molecule type" value="Genomic_DNA"/>
</dbReference>
<dbReference type="RefSeq" id="WP_061802576.1">
    <property type="nucleotide sequence ID" value="NZ_FOXX01000013.1"/>
</dbReference>
<reference evidence="3 4" key="1">
    <citation type="submission" date="2016-10" db="EMBL/GenBank/DDBJ databases">
        <authorList>
            <person name="Varghese N."/>
            <person name="Submissions S."/>
        </authorList>
    </citation>
    <scope>NUCLEOTIDE SEQUENCE [LARGE SCALE GENOMIC DNA]</scope>
    <source>
        <strain evidence="3 4">DSM 13796</strain>
    </source>
</reference>
<dbReference type="GeneID" id="93712675"/>
<protein>
    <recommendedName>
        <fullName evidence="5">DUF2680 domain-containing protein</fullName>
    </recommendedName>
</protein>
<name>A0A1I6BSB2_9BACI</name>
<dbReference type="Pfam" id="PF10925">
    <property type="entry name" value="DUF2680"/>
    <property type="match status" value="1"/>
</dbReference>
<dbReference type="InterPro" id="IPR024485">
    <property type="entry name" value="DUF2680"/>
</dbReference>
<comment type="caution">
    <text evidence="3">The sequence shown here is derived from an EMBL/GenBank/DDBJ whole genome shotgun (WGS) entry which is preliminary data.</text>
</comment>
<organism evidence="3 4">
    <name type="scientific">Priestia endophytica DSM 13796</name>
    <dbReference type="NCBI Taxonomy" id="1121089"/>
    <lineage>
        <taxon>Bacteria</taxon>
        <taxon>Bacillati</taxon>
        <taxon>Bacillota</taxon>
        <taxon>Bacilli</taxon>
        <taxon>Bacillales</taxon>
        <taxon>Bacillaceae</taxon>
        <taxon>Priestia</taxon>
    </lineage>
</organism>
<evidence type="ECO:0000313" key="4">
    <source>
        <dbReference type="Proteomes" id="UP000182762"/>
    </source>
</evidence>
<sequence>MRKYVFIFTLCSFLFMFLTPVTSFGAPENTNNEVKLTEEQQKEISVLQKELFTKKKEIITKYMEYGVISEKQGKEMLAHIERHYEKKKEHNFMPPKHRQHCEHDKKGS</sequence>
<gene>
    <name evidence="3" type="ORF">SAMN02745910_04110</name>
</gene>
<feature type="chain" id="PRO_5046452162" description="DUF2680 domain-containing protein" evidence="2">
    <location>
        <begin position="26"/>
        <end position="108"/>
    </location>
</feature>
<keyword evidence="2" id="KW-0732">Signal</keyword>
<feature type="signal peptide" evidence="2">
    <location>
        <begin position="1"/>
        <end position="25"/>
    </location>
</feature>
<evidence type="ECO:0000256" key="1">
    <source>
        <dbReference type="SAM" id="MobiDB-lite"/>
    </source>
</evidence>
<evidence type="ECO:0000313" key="3">
    <source>
        <dbReference type="EMBL" id="SFQ83811.1"/>
    </source>
</evidence>
<feature type="region of interest" description="Disordered" evidence="1">
    <location>
        <begin position="88"/>
        <end position="108"/>
    </location>
</feature>